<evidence type="ECO:0000313" key="3">
    <source>
        <dbReference type="EMBL" id="GAA2003977.1"/>
    </source>
</evidence>
<evidence type="ECO:0000259" key="2">
    <source>
        <dbReference type="Pfam" id="PF08327"/>
    </source>
</evidence>
<accession>A0ABN2TBD4</accession>
<feature type="domain" description="Activator of Hsp90 ATPase homologue 1/2-like C-terminal" evidence="2">
    <location>
        <begin position="190"/>
        <end position="319"/>
    </location>
</feature>
<organism evidence="3 4">
    <name type="scientific">Brevibacterium samyangense</name>
    <dbReference type="NCBI Taxonomy" id="366888"/>
    <lineage>
        <taxon>Bacteria</taxon>
        <taxon>Bacillati</taxon>
        <taxon>Actinomycetota</taxon>
        <taxon>Actinomycetes</taxon>
        <taxon>Micrococcales</taxon>
        <taxon>Brevibacteriaceae</taxon>
        <taxon>Brevibacterium</taxon>
    </lineage>
</organism>
<keyword evidence="4" id="KW-1185">Reference proteome</keyword>
<dbReference type="Gene3D" id="3.30.530.20">
    <property type="match status" value="2"/>
</dbReference>
<comment type="similarity">
    <text evidence="1">Belongs to the AHA1 family.</text>
</comment>
<dbReference type="InterPro" id="IPR023393">
    <property type="entry name" value="START-like_dom_sf"/>
</dbReference>
<name>A0ABN2TBD4_9MICO</name>
<dbReference type="RefSeq" id="WP_344307816.1">
    <property type="nucleotide sequence ID" value="NZ_BAAANO010000010.1"/>
</dbReference>
<feature type="domain" description="Activator of Hsp90 ATPase homologue 1/2-like C-terminal" evidence="2">
    <location>
        <begin position="23"/>
        <end position="159"/>
    </location>
</feature>
<comment type="caution">
    <text evidence="3">The sequence shown here is derived from an EMBL/GenBank/DDBJ whole genome shotgun (WGS) entry which is preliminary data.</text>
</comment>
<proteinExistence type="inferred from homology"/>
<gene>
    <name evidence="3" type="ORF">GCM10009755_11540</name>
</gene>
<evidence type="ECO:0000256" key="1">
    <source>
        <dbReference type="ARBA" id="ARBA00006817"/>
    </source>
</evidence>
<dbReference type="EMBL" id="BAAANO010000010">
    <property type="protein sequence ID" value="GAA2003977.1"/>
    <property type="molecule type" value="Genomic_DNA"/>
</dbReference>
<dbReference type="Pfam" id="PF08327">
    <property type="entry name" value="AHSA1"/>
    <property type="match status" value="2"/>
</dbReference>
<dbReference type="CDD" id="cd07814">
    <property type="entry name" value="SRPBCC_CalC_Aha1-like"/>
    <property type="match status" value="1"/>
</dbReference>
<reference evidence="3 4" key="1">
    <citation type="journal article" date="2019" name="Int. J. Syst. Evol. Microbiol.">
        <title>The Global Catalogue of Microorganisms (GCM) 10K type strain sequencing project: providing services to taxonomists for standard genome sequencing and annotation.</title>
        <authorList>
            <consortium name="The Broad Institute Genomics Platform"/>
            <consortium name="The Broad Institute Genome Sequencing Center for Infectious Disease"/>
            <person name="Wu L."/>
            <person name="Ma J."/>
        </authorList>
    </citation>
    <scope>NUCLEOTIDE SEQUENCE [LARGE SCALE GENOMIC DNA]</scope>
    <source>
        <strain evidence="3 4">JCM 14546</strain>
    </source>
</reference>
<protein>
    <recommendedName>
        <fullName evidence="2">Activator of Hsp90 ATPase homologue 1/2-like C-terminal domain-containing protein</fullName>
    </recommendedName>
</protein>
<evidence type="ECO:0000313" key="4">
    <source>
        <dbReference type="Proteomes" id="UP001500755"/>
    </source>
</evidence>
<dbReference type="Proteomes" id="UP001500755">
    <property type="component" value="Unassembled WGS sequence"/>
</dbReference>
<dbReference type="InterPro" id="IPR013538">
    <property type="entry name" value="ASHA1/2-like_C"/>
</dbReference>
<dbReference type="SUPFAM" id="SSF55961">
    <property type="entry name" value="Bet v1-like"/>
    <property type="match status" value="2"/>
</dbReference>
<sequence length="325" mass="36056">MPVTSVEKDTEALTMTIVADFPVPVSRLWDAYVDPRQIEKFWGPETYPATFLRHDVFPGGRSIYFMTGPEGDRSGGYWEFLSVDPGKSFEVRDGFASPEGEPNPEMPSMRMIFVFSETPEGSRLTTTTYFNSAEELEQLLEMGMEEGTRSAMSQIDAVLADLASFAAGRDTESQILGDTQVRVSRIVRGSVEDVWRAHHEPELMRRWMLGPDGWTMPVCEPATEVGEVYRTEWEDANGENRFGFTGEVLESAPPLREVTTEAMIGMEGEPSTNDLTLTPVTGGTLASVVITYPSAEVRDTVLGTGMVDGMESSYSRLEREVLQSV</sequence>